<comment type="caution">
    <text evidence="1">The sequence shown here is derived from an EMBL/GenBank/DDBJ whole genome shotgun (WGS) entry which is preliminary data.</text>
</comment>
<gene>
    <name evidence="1" type="ORF">CRHIZ90672A_00010099</name>
</gene>
<dbReference type="Proteomes" id="UP000696573">
    <property type="component" value="Unassembled WGS sequence"/>
</dbReference>
<dbReference type="OrthoDB" id="4379079at2759"/>
<proteinExistence type="predicted"/>
<dbReference type="EMBL" id="CABFNQ020000555">
    <property type="protein sequence ID" value="CAH0019383.1"/>
    <property type="molecule type" value="Genomic_DNA"/>
</dbReference>
<accession>A0A9N9V804</accession>
<name>A0A9N9V804_9HYPO</name>
<evidence type="ECO:0000313" key="2">
    <source>
        <dbReference type="Proteomes" id="UP000696573"/>
    </source>
</evidence>
<dbReference type="AlphaFoldDB" id="A0A9N9V804"/>
<sequence>MLESFREKDADNITTMKDDYRFPYPALRIVEAVSGYDAPIPTTNTSSTERVPILPLKLGESSLKCPVQNYHDFFGLDNVECFFLVDHHGYDHTIEEEKVPVLWYKWTGESLVRINQELPSKIQRKLRKWPFTWEGRKFRRPKRPDGECELVTHRRLLMSKLLLGIPIFDEDIKFLREHPEHAQWLKDHMERQLWAKVELYCDIPGESEQ</sequence>
<reference evidence="1" key="1">
    <citation type="submission" date="2021-10" db="EMBL/GenBank/DDBJ databases">
        <authorList>
            <person name="Piombo E."/>
        </authorList>
    </citation>
    <scope>NUCLEOTIDE SEQUENCE</scope>
</reference>
<keyword evidence="2" id="KW-1185">Reference proteome</keyword>
<protein>
    <submittedName>
        <fullName evidence="1">Uncharacterized protein</fullName>
    </submittedName>
</protein>
<evidence type="ECO:0000313" key="1">
    <source>
        <dbReference type="EMBL" id="CAH0019383.1"/>
    </source>
</evidence>
<organism evidence="1 2">
    <name type="scientific">Clonostachys rhizophaga</name>
    <dbReference type="NCBI Taxonomy" id="160324"/>
    <lineage>
        <taxon>Eukaryota</taxon>
        <taxon>Fungi</taxon>
        <taxon>Dikarya</taxon>
        <taxon>Ascomycota</taxon>
        <taxon>Pezizomycotina</taxon>
        <taxon>Sordariomycetes</taxon>
        <taxon>Hypocreomycetidae</taxon>
        <taxon>Hypocreales</taxon>
        <taxon>Bionectriaceae</taxon>
        <taxon>Clonostachys</taxon>
    </lineage>
</organism>